<dbReference type="AlphaFoldDB" id="A0A6N6M967"/>
<name>A0A6N6M967_9FLAO</name>
<keyword evidence="2" id="KW-1185">Reference proteome</keyword>
<accession>A0A6N6M967</accession>
<evidence type="ECO:0000313" key="1">
    <source>
        <dbReference type="EMBL" id="KAB1066598.1"/>
    </source>
</evidence>
<gene>
    <name evidence="1" type="ORF">F6U93_14365</name>
</gene>
<dbReference type="Proteomes" id="UP000441333">
    <property type="component" value="Unassembled WGS sequence"/>
</dbReference>
<sequence>MENKKDYIMRMLQLLFEAILKIEKALDLEDEEGARKQIDFSYQLLGKNRDFFLMSSSEVIITHLSSTHYDLAVFEYVSKLLYYEFSLSKLNEPKYQSLLNAKQLLEYHMNNSM</sequence>
<proteinExistence type="predicted"/>
<evidence type="ECO:0000313" key="2">
    <source>
        <dbReference type="Proteomes" id="UP000441333"/>
    </source>
</evidence>
<comment type="caution">
    <text evidence="1">The sequence shown here is derived from an EMBL/GenBank/DDBJ whole genome shotgun (WGS) entry which is preliminary data.</text>
</comment>
<dbReference type="EMBL" id="WAAT01000052">
    <property type="protein sequence ID" value="KAB1066598.1"/>
    <property type="molecule type" value="Genomic_DNA"/>
</dbReference>
<reference evidence="1 2" key="1">
    <citation type="submission" date="2019-09" db="EMBL/GenBank/DDBJ databases">
        <authorList>
            <person name="Cao W.R."/>
        </authorList>
    </citation>
    <scope>NUCLEOTIDE SEQUENCE [LARGE SCALE GENOMIC DNA]</scope>
    <source>
        <strain evidence="1 2">B1N29</strain>
    </source>
</reference>
<dbReference type="RefSeq" id="WP_150940919.1">
    <property type="nucleotide sequence ID" value="NZ_WAAT01000052.1"/>
</dbReference>
<protein>
    <submittedName>
        <fullName evidence="1">Uncharacterized protein</fullName>
    </submittedName>
</protein>
<organism evidence="1 2">
    <name type="scientific">Pseudotamlana haliotis</name>
    <dbReference type="NCBI Taxonomy" id="2614804"/>
    <lineage>
        <taxon>Bacteria</taxon>
        <taxon>Pseudomonadati</taxon>
        <taxon>Bacteroidota</taxon>
        <taxon>Flavobacteriia</taxon>
        <taxon>Flavobacteriales</taxon>
        <taxon>Flavobacteriaceae</taxon>
        <taxon>Pseudotamlana</taxon>
    </lineage>
</organism>